<sequence length="76" mass="9064">MLLNLVSPRLKVVVRPTLLYEQMKVSKINRLRWMCGHTRRAMIKNKAIRDKVGVTLVVDKMRMLRWMCGHTQRDKD</sequence>
<evidence type="ECO:0000313" key="1">
    <source>
        <dbReference type="EMBL" id="KAG5601600.1"/>
    </source>
</evidence>
<dbReference type="OrthoDB" id="1283502at2759"/>
<dbReference type="EMBL" id="JACXVP010000006">
    <property type="protein sequence ID" value="KAG5601600.1"/>
    <property type="molecule type" value="Genomic_DNA"/>
</dbReference>
<organism evidence="1 2">
    <name type="scientific">Solanum commersonii</name>
    <name type="common">Commerson's wild potato</name>
    <name type="synonym">Commerson's nightshade</name>
    <dbReference type="NCBI Taxonomy" id="4109"/>
    <lineage>
        <taxon>Eukaryota</taxon>
        <taxon>Viridiplantae</taxon>
        <taxon>Streptophyta</taxon>
        <taxon>Embryophyta</taxon>
        <taxon>Tracheophyta</taxon>
        <taxon>Spermatophyta</taxon>
        <taxon>Magnoliopsida</taxon>
        <taxon>eudicotyledons</taxon>
        <taxon>Gunneridae</taxon>
        <taxon>Pentapetalae</taxon>
        <taxon>asterids</taxon>
        <taxon>lamiids</taxon>
        <taxon>Solanales</taxon>
        <taxon>Solanaceae</taxon>
        <taxon>Solanoideae</taxon>
        <taxon>Solaneae</taxon>
        <taxon>Solanum</taxon>
    </lineage>
</organism>
<accession>A0A9J5YPF3</accession>
<dbReference type="AlphaFoldDB" id="A0A9J5YPF3"/>
<protein>
    <submittedName>
        <fullName evidence="1">Uncharacterized protein</fullName>
    </submittedName>
</protein>
<reference evidence="1 2" key="1">
    <citation type="submission" date="2020-09" db="EMBL/GenBank/DDBJ databases">
        <title>De no assembly of potato wild relative species, Solanum commersonii.</title>
        <authorList>
            <person name="Cho K."/>
        </authorList>
    </citation>
    <scope>NUCLEOTIDE SEQUENCE [LARGE SCALE GENOMIC DNA]</scope>
    <source>
        <strain evidence="1">LZ3.2</strain>
        <tissue evidence="1">Leaf</tissue>
    </source>
</reference>
<evidence type="ECO:0000313" key="2">
    <source>
        <dbReference type="Proteomes" id="UP000824120"/>
    </source>
</evidence>
<proteinExistence type="predicted"/>
<keyword evidence="2" id="KW-1185">Reference proteome</keyword>
<name>A0A9J5YPF3_SOLCO</name>
<dbReference type="Proteomes" id="UP000824120">
    <property type="component" value="Chromosome 6"/>
</dbReference>
<comment type="caution">
    <text evidence="1">The sequence shown here is derived from an EMBL/GenBank/DDBJ whole genome shotgun (WGS) entry which is preliminary data.</text>
</comment>
<gene>
    <name evidence="1" type="ORF">H5410_032970</name>
</gene>